<protein>
    <submittedName>
        <fullName evidence="2">Uncharacterized protein</fullName>
    </submittedName>
</protein>
<feature type="compositionally biased region" description="Basic and acidic residues" evidence="1">
    <location>
        <begin position="12"/>
        <end position="25"/>
    </location>
</feature>
<keyword evidence="3" id="KW-1185">Reference proteome</keyword>
<proteinExistence type="predicted"/>
<comment type="caution">
    <text evidence="2">The sequence shown here is derived from an EMBL/GenBank/DDBJ whole genome shotgun (WGS) entry which is preliminary data.</text>
</comment>
<feature type="region of interest" description="Disordered" evidence="1">
    <location>
        <begin position="102"/>
        <end position="122"/>
    </location>
</feature>
<sequence length="177" mass="19725">MESRRHSYGSYHNDRPDHELLLDRHFNHRRERSHSETLKASCPADGENREERTQKTALKDEREITDSADCSPPVPGEHALPTVRHWPLFLLIYILSIIPASSSTSDSTVTSPSHSLSSSSCSRGQKAGVDLCHIPHDFPTSLKTASRKSDVTPLQKPSALHRPGTHIFTMVNGSPTR</sequence>
<gene>
    <name evidence="2" type="ORF">EYF80_029720</name>
</gene>
<dbReference type="AlphaFoldDB" id="A0A4Z2H372"/>
<evidence type="ECO:0000256" key="1">
    <source>
        <dbReference type="SAM" id="MobiDB-lite"/>
    </source>
</evidence>
<evidence type="ECO:0000313" key="2">
    <source>
        <dbReference type="EMBL" id="TNN60051.1"/>
    </source>
</evidence>
<feature type="region of interest" description="Disordered" evidence="1">
    <location>
        <begin position="1"/>
        <end position="75"/>
    </location>
</feature>
<dbReference type="EMBL" id="SRLO01000341">
    <property type="protein sequence ID" value="TNN60051.1"/>
    <property type="molecule type" value="Genomic_DNA"/>
</dbReference>
<organism evidence="2 3">
    <name type="scientific">Liparis tanakae</name>
    <name type="common">Tanaka's snailfish</name>
    <dbReference type="NCBI Taxonomy" id="230148"/>
    <lineage>
        <taxon>Eukaryota</taxon>
        <taxon>Metazoa</taxon>
        <taxon>Chordata</taxon>
        <taxon>Craniata</taxon>
        <taxon>Vertebrata</taxon>
        <taxon>Euteleostomi</taxon>
        <taxon>Actinopterygii</taxon>
        <taxon>Neopterygii</taxon>
        <taxon>Teleostei</taxon>
        <taxon>Neoteleostei</taxon>
        <taxon>Acanthomorphata</taxon>
        <taxon>Eupercaria</taxon>
        <taxon>Perciformes</taxon>
        <taxon>Cottioidei</taxon>
        <taxon>Cottales</taxon>
        <taxon>Liparidae</taxon>
        <taxon>Liparis</taxon>
    </lineage>
</organism>
<reference evidence="2 3" key="1">
    <citation type="submission" date="2019-03" db="EMBL/GenBank/DDBJ databases">
        <title>First draft genome of Liparis tanakae, snailfish: a comprehensive survey of snailfish specific genes.</title>
        <authorList>
            <person name="Kim W."/>
            <person name="Song I."/>
            <person name="Jeong J.-H."/>
            <person name="Kim D."/>
            <person name="Kim S."/>
            <person name="Ryu S."/>
            <person name="Song J.Y."/>
            <person name="Lee S.K."/>
        </authorList>
    </citation>
    <scope>NUCLEOTIDE SEQUENCE [LARGE SCALE GENOMIC DNA]</scope>
    <source>
        <tissue evidence="2">Muscle</tissue>
    </source>
</reference>
<feature type="compositionally biased region" description="Basic and acidic residues" evidence="1">
    <location>
        <begin position="46"/>
        <end position="65"/>
    </location>
</feature>
<accession>A0A4Z2H372</accession>
<dbReference type="Proteomes" id="UP000314294">
    <property type="component" value="Unassembled WGS sequence"/>
</dbReference>
<name>A0A4Z2H372_9TELE</name>
<feature type="region of interest" description="Disordered" evidence="1">
    <location>
        <begin position="143"/>
        <end position="177"/>
    </location>
</feature>
<evidence type="ECO:0000313" key="3">
    <source>
        <dbReference type="Proteomes" id="UP000314294"/>
    </source>
</evidence>